<evidence type="ECO:0000256" key="3">
    <source>
        <dbReference type="ARBA" id="ARBA00023204"/>
    </source>
</evidence>
<protein>
    <submittedName>
        <fullName evidence="5">PD-(D/E)XK nuclease family protein</fullName>
    </submittedName>
</protein>
<name>A0ABW5GX64_9PSEU</name>
<evidence type="ECO:0000256" key="1">
    <source>
        <dbReference type="ARBA" id="ARBA00022763"/>
    </source>
</evidence>
<organism evidence="5 6">
    <name type="scientific">Amycolatopsis samaneae</name>
    <dbReference type="NCBI Taxonomy" id="664691"/>
    <lineage>
        <taxon>Bacteria</taxon>
        <taxon>Bacillati</taxon>
        <taxon>Actinomycetota</taxon>
        <taxon>Actinomycetes</taxon>
        <taxon>Pseudonocardiales</taxon>
        <taxon>Pseudonocardiaceae</taxon>
        <taxon>Amycolatopsis</taxon>
    </lineage>
</organism>
<keyword evidence="2" id="KW-0067">ATP-binding</keyword>
<dbReference type="InterPro" id="IPR038726">
    <property type="entry name" value="PDDEXK_AddAB-type"/>
</dbReference>
<dbReference type="Proteomes" id="UP001597419">
    <property type="component" value="Unassembled WGS sequence"/>
</dbReference>
<dbReference type="RefSeq" id="WP_345406995.1">
    <property type="nucleotide sequence ID" value="NZ_BAABHG010000021.1"/>
</dbReference>
<keyword evidence="6" id="KW-1185">Reference proteome</keyword>
<evidence type="ECO:0000313" key="6">
    <source>
        <dbReference type="Proteomes" id="UP001597419"/>
    </source>
</evidence>
<proteinExistence type="predicted"/>
<dbReference type="EMBL" id="JBHUKU010000033">
    <property type="protein sequence ID" value="MFD2465517.1"/>
    <property type="molecule type" value="Genomic_DNA"/>
</dbReference>
<gene>
    <name evidence="5" type="ORF">ACFSYJ_43355</name>
</gene>
<evidence type="ECO:0000259" key="4">
    <source>
        <dbReference type="Pfam" id="PF12705"/>
    </source>
</evidence>
<keyword evidence="2" id="KW-0378">Hydrolase</keyword>
<dbReference type="Pfam" id="PF12705">
    <property type="entry name" value="PDDEXK_1"/>
    <property type="match status" value="1"/>
</dbReference>
<keyword evidence="1" id="KW-0227">DNA damage</keyword>
<evidence type="ECO:0000313" key="5">
    <source>
        <dbReference type="EMBL" id="MFD2465517.1"/>
    </source>
</evidence>
<keyword evidence="2" id="KW-0347">Helicase</keyword>
<evidence type="ECO:0000256" key="2">
    <source>
        <dbReference type="ARBA" id="ARBA00022806"/>
    </source>
</evidence>
<sequence>MSLAAKIRQWSPDARRFDLPLESFTLGPLMIALDRLEFGGASPEEVIVELARRDYGLAGGRKPVHPALAEWTIGALRNYLAARSDADTPAVVPVPFTWVVRKELEASDSRSVDLYEWTSWGRRYRSADGRIREMWLMSFDEPKPKSAAELAAAAHVAAHGDPVEGLRRGTSWLAQPRPADRVHPQEVRLAAFGAGSARAEPLGRWSRAATPELFGTDVLRVAVDIIDGRRRVPGGSCADCKVIDRCPSAPSHDLLPNVRMAVRGRRSISATDLRNYAACPARYHLYREVGLPRSARPESPPIVLGRAVDSWLNDRHRLARARCEPDDVQPLEFPGIPTDMAEAATRMVRQHTGLCPVTADPEARPRVQELVSAYDSRLDVILLATPDLLYRRHGGWMWRETKTAAKPLWRGQSLLRRIPQLAVGVVLLAASAAGEITKHSRVELEHLRVDDRAFEEFDPNMPKVLAEARDVVGEMLAPLLRDTRYEPATGDGCLDCPVRRWCADGTDYVSARGGQDALGEADRVVE</sequence>
<keyword evidence="2" id="KW-0547">Nucleotide-binding</keyword>
<accession>A0ABW5GX64</accession>
<comment type="caution">
    <text evidence="5">The sequence shown here is derived from an EMBL/GenBank/DDBJ whole genome shotgun (WGS) entry which is preliminary data.</text>
</comment>
<keyword evidence="3" id="KW-0234">DNA repair</keyword>
<feature type="domain" description="PD-(D/E)XK endonuclease-like" evidence="4">
    <location>
        <begin position="268"/>
        <end position="502"/>
    </location>
</feature>
<reference evidence="6" key="1">
    <citation type="journal article" date="2019" name="Int. J. Syst. Evol. Microbiol.">
        <title>The Global Catalogue of Microorganisms (GCM) 10K type strain sequencing project: providing services to taxonomists for standard genome sequencing and annotation.</title>
        <authorList>
            <consortium name="The Broad Institute Genomics Platform"/>
            <consortium name="The Broad Institute Genome Sequencing Center for Infectious Disease"/>
            <person name="Wu L."/>
            <person name="Ma J."/>
        </authorList>
    </citation>
    <scope>NUCLEOTIDE SEQUENCE [LARGE SCALE GENOMIC DNA]</scope>
    <source>
        <strain evidence="6">CGMCC 4.7643</strain>
    </source>
</reference>